<accession>A0AAW1PXU6</accession>
<name>A0AAW1PXU6_9CHLO</name>
<protein>
    <recommendedName>
        <fullName evidence="1">Thioredoxin domain-containing protein</fullName>
    </recommendedName>
</protein>
<keyword evidence="3" id="KW-1185">Reference proteome</keyword>
<evidence type="ECO:0000259" key="1">
    <source>
        <dbReference type="PROSITE" id="PS51352"/>
    </source>
</evidence>
<proteinExistence type="predicted"/>
<dbReference type="InterPro" id="IPR013766">
    <property type="entry name" value="Thioredoxin_domain"/>
</dbReference>
<dbReference type="EMBL" id="JALJOR010000007">
    <property type="protein sequence ID" value="KAK9814615.1"/>
    <property type="molecule type" value="Genomic_DNA"/>
</dbReference>
<gene>
    <name evidence="2" type="ORF">WJX72_008729</name>
</gene>
<dbReference type="InterPro" id="IPR044193">
    <property type="entry name" value="TRL33"/>
</dbReference>
<dbReference type="Pfam" id="PF00085">
    <property type="entry name" value="Thioredoxin"/>
    <property type="match status" value="1"/>
</dbReference>
<dbReference type="Gene3D" id="3.40.30.10">
    <property type="entry name" value="Glutaredoxin"/>
    <property type="match status" value="1"/>
</dbReference>
<reference evidence="2 3" key="1">
    <citation type="journal article" date="2024" name="Nat. Commun.">
        <title>Phylogenomics reveals the evolutionary origins of lichenization in chlorophyte algae.</title>
        <authorList>
            <person name="Puginier C."/>
            <person name="Libourel C."/>
            <person name="Otte J."/>
            <person name="Skaloud P."/>
            <person name="Haon M."/>
            <person name="Grisel S."/>
            <person name="Petersen M."/>
            <person name="Berrin J.G."/>
            <person name="Delaux P.M."/>
            <person name="Dal Grande F."/>
            <person name="Keller J."/>
        </authorList>
    </citation>
    <scope>NUCLEOTIDE SEQUENCE [LARGE SCALE GENOMIC DNA]</scope>
    <source>
        <strain evidence="2 3">SAG 2043</strain>
    </source>
</reference>
<evidence type="ECO:0000313" key="2">
    <source>
        <dbReference type="EMBL" id="KAK9814615.1"/>
    </source>
</evidence>
<feature type="domain" description="Thioredoxin" evidence="1">
    <location>
        <begin position="10"/>
        <end position="131"/>
    </location>
</feature>
<sequence>MPATEASKAAREADGMPGFFLQPPAGFSLLAARTDSELRGHIRDNKDKTVVVKFGSSWCAHCHEMFPHFYRFSKEFPENKYVVAQLDYMDVESKGITYTPTYTFYKQGKKVDEFFGSNPQQLRDHIWLHTDT</sequence>
<dbReference type="AlphaFoldDB" id="A0AAW1PXU6"/>
<dbReference type="Proteomes" id="UP001489004">
    <property type="component" value="Unassembled WGS sequence"/>
</dbReference>
<dbReference type="SUPFAM" id="SSF52833">
    <property type="entry name" value="Thioredoxin-like"/>
    <property type="match status" value="1"/>
</dbReference>
<comment type="caution">
    <text evidence="2">The sequence shown here is derived from an EMBL/GenBank/DDBJ whole genome shotgun (WGS) entry which is preliminary data.</text>
</comment>
<dbReference type="InterPro" id="IPR036249">
    <property type="entry name" value="Thioredoxin-like_sf"/>
</dbReference>
<dbReference type="CDD" id="cd02947">
    <property type="entry name" value="TRX_family"/>
    <property type="match status" value="1"/>
</dbReference>
<dbReference type="PANTHER" id="PTHR47571:SF1">
    <property type="entry name" value="THIOREDOXIN-LIKE 3-3"/>
    <property type="match status" value="1"/>
</dbReference>
<organism evidence="2 3">
    <name type="scientific">[Myrmecia] bisecta</name>
    <dbReference type="NCBI Taxonomy" id="41462"/>
    <lineage>
        <taxon>Eukaryota</taxon>
        <taxon>Viridiplantae</taxon>
        <taxon>Chlorophyta</taxon>
        <taxon>core chlorophytes</taxon>
        <taxon>Trebouxiophyceae</taxon>
        <taxon>Trebouxiales</taxon>
        <taxon>Trebouxiaceae</taxon>
        <taxon>Myrmecia</taxon>
    </lineage>
</organism>
<dbReference type="PANTHER" id="PTHR47571">
    <property type="entry name" value="THIOREDOXIN-LIKE 3-3"/>
    <property type="match status" value="1"/>
</dbReference>
<evidence type="ECO:0000313" key="3">
    <source>
        <dbReference type="Proteomes" id="UP001489004"/>
    </source>
</evidence>
<dbReference type="PROSITE" id="PS51352">
    <property type="entry name" value="THIOREDOXIN_2"/>
    <property type="match status" value="1"/>
</dbReference>